<reference evidence="11 12" key="1">
    <citation type="submission" date="2016-10" db="EMBL/GenBank/DDBJ databases">
        <authorList>
            <person name="de Groot N.N."/>
        </authorList>
    </citation>
    <scope>NUCLEOTIDE SEQUENCE [LARGE SCALE GENOMIC DNA]</scope>
    <source>
        <strain evidence="11 12">DSM 21650</strain>
    </source>
</reference>
<comment type="subcellular location">
    <subcellularLocation>
        <location evidence="1">Membrane</location>
    </subcellularLocation>
</comment>
<keyword evidence="2" id="KW-1003">Cell membrane</keyword>
<evidence type="ECO:0000256" key="9">
    <source>
        <dbReference type="SAM" id="Phobius"/>
    </source>
</evidence>
<dbReference type="EMBL" id="FNQE01000001">
    <property type="protein sequence ID" value="SDY44237.1"/>
    <property type="molecule type" value="Genomic_DNA"/>
</dbReference>
<organism evidence="11 12">
    <name type="scientific">Proteiniborus ethanoligenes</name>
    <dbReference type="NCBI Taxonomy" id="415015"/>
    <lineage>
        <taxon>Bacteria</taxon>
        <taxon>Bacillati</taxon>
        <taxon>Bacillota</taxon>
        <taxon>Clostridia</taxon>
        <taxon>Eubacteriales</taxon>
        <taxon>Proteiniborus</taxon>
    </lineage>
</organism>
<dbReference type="InterPro" id="IPR050487">
    <property type="entry name" value="FtsQ_DivIB"/>
</dbReference>
<proteinExistence type="predicted"/>
<keyword evidence="12" id="KW-1185">Reference proteome</keyword>
<dbReference type="STRING" id="415015.SAMN05660462_00043"/>
<keyword evidence="3 11" id="KW-0132">Cell division</keyword>
<evidence type="ECO:0000256" key="6">
    <source>
        <dbReference type="ARBA" id="ARBA00023136"/>
    </source>
</evidence>
<evidence type="ECO:0000313" key="12">
    <source>
        <dbReference type="Proteomes" id="UP000198625"/>
    </source>
</evidence>
<feature type="coiled-coil region" evidence="8">
    <location>
        <begin position="211"/>
        <end position="238"/>
    </location>
</feature>
<keyword evidence="8" id="KW-0175">Coiled coil</keyword>
<feature type="domain" description="POTRA" evidence="10">
    <location>
        <begin position="40"/>
        <end position="108"/>
    </location>
</feature>
<evidence type="ECO:0000256" key="3">
    <source>
        <dbReference type="ARBA" id="ARBA00022618"/>
    </source>
</evidence>
<name>A0A1H3JW92_9FIRM</name>
<accession>A0A1H3JW92</accession>
<dbReference type="GO" id="GO:0005886">
    <property type="term" value="C:plasma membrane"/>
    <property type="evidence" value="ECO:0007669"/>
    <property type="project" value="TreeGrafter"/>
</dbReference>
<dbReference type="InterPro" id="IPR034746">
    <property type="entry name" value="POTRA"/>
</dbReference>
<dbReference type="Gene3D" id="3.10.20.310">
    <property type="entry name" value="membrane protein fhac"/>
    <property type="match status" value="1"/>
</dbReference>
<protein>
    <submittedName>
        <fullName evidence="11">Cell division protein FtsQ</fullName>
    </submittedName>
</protein>
<evidence type="ECO:0000259" key="10">
    <source>
        <dbReference type="PROSITE" id="PS51779"/>
    </source>
</evidence>
<dbReference type="PROSITE" id="PS51779">
    <property type="entry name" value="POTRA"/>
    <property type="match status" value="1"/>
</dbReference>
<evidence type="ECO:0000256" key="4">
    <source>
        <dbReference type="ARBA" id="ARBA00022692"/>
    </source>
</evidence>
<dbReference type="InterPro" id="IPR013685">
    <property type="entry name" value="POTRA_FtsQ_type"/>
</dbReference>
<keyword evidence="6 9" id="KW-0472">Membrane</keyword>
<keyword evidence="4 9" id="KW-0812">Transmembrane</keyword>
<dbReference type="AlphaFoldDB" id="A0A1H3JW92"/>
<evidence type="ECO:0000256" key="5">
    <source>
        <dbReference type="ARBA" id="ARBA00022989"/>
    </source>
</evidence>
<feature type="transmembrane region" description="Helical" evidence="9">
    <location>
        <begin position="16"/>
        <end position="34"/>
    </location>
</feature>
<evidence type="ECO:0000256" key="2">
    <source>
        <dbReference type="ARBA" id="ARBA00022475"/>
    </source>
</evidence>
<evidence type="ECO:0000313" key="11">
    <source>
        <dbReference type="EMBL" id="SDY44237.1"/>
    </source>
</evidence>
<dbReference type="InterPro" id="IPR005548">
    <property type="entry name" value="Cell_div_FtsQ/DivIB_C"/>
</dbReference>
<dbReference type="GO" id="GO:0051301">
    <property type="term" value="P:cell division"/>
    <property type="evidence" value="ECO:0007669"/>
    <property type="project" value="UniProtKB-KW"/>
</dbReference>
<evidence type="ECO:0000256" key="1">
    <source>
        <dbReference type="ARBA" id="ARBA00004370"/>
    </source>
</evidence>
<evidence type="ECO:0000256" key="8">
    <source>
        <dbReference type="SAM" id="Coils"/>
    </source>
</evidence>
<keyword evidence="5 9" id="KW-1133">Transmembrane helix</keyword>
<dbReference type="Pfam" id="PF08478">
    <property type="entry name" value="POTRA_1"/>
    <property type="match status" value="1"/>
</dbReference>
<dbReference type="Proteomes" id="UP000198625">
    <property type="component" value="Unassembled WGS sequence"/>
</dbReference>
<dbReference type="Pfam" id="PF03799">
    <property type="entry name" value="FtsQ_DivIB_C"/>
    <property type="match status" value="1"/>
</dbReference>
<keyword evidence="7" id="KW-0131">Cell cycle</keyword>
<dbReference type="PANTHER" id="PTHR37820:SF1">
    <property type="entry name" value="CELL DIVISION PROTEIN FTSQ"/>
    <property type="match status" value="1"/>
</dbReference>
<dbReference type="RefSeq" id="WP_176967799.1">
    <property type="nucleotide sequence ID" value="NZ_FNQE01000001.1"/>
</dbReference>
<dbReference type="PANTHER" id="PTHR37820">
    <property type="entry name" value="CELL DIVISION PROTEIN DIVIB"/>
    <property type="match status" value="1"/>
</dbReference>
<sequence>MKKNSNIDKKIKKKKTGLIFIIFLLLISIFFILYTKTSFFHISNIEVFGNEQISDDKLILASGVTTGENIFKINLKSAKENIKLHPYTKNVKVKRKLPNKIAIHIEERKEAAVIVHIGSYIYIDDEGIILNILSEKKDNKCITISNLEIEEAEIGKEIIFNNDEMNNLILEFIDSCTKLGLAETFNQVSFDEDGEITIYLENGQEVAFGTLDDVKYKLNFLQAILKELESNNQRYKAIHLDKGNNAIIIKDND</sequence>
<gene>
    <name evidence="11" type="ORF">SAMN05660462_00043</name>
</gene>
<evidence type="ECO:0000256" key="7">
    <source>
        <dbReference type="ARBA" id="ARBA00023306"/>
    </source>
</evidence>